<dbReference type="Gene3D" id="3.30.710.10">
    <property type="entry name" value="Potassium Channel Kv1.1, Chain A"/>
    <property type="match status" value="1"/>
</dbReference>
<evidence type="ECO:0000259" key="1">
    <source>
        <dbReference type="PROSITE" id="PS50097"/>
    </source>
</evidence>
<reference evidence="2 3" key="1">
    <citation type="submission" date="2018-11" db="EMBL/GenBank/DDBJ databases">
        <authorList>
            <consortium name="Pathogen Informatics"/>
        </authorList>
    </citation>
    <scope>NUCLEOTIDE SEQUENCE [LARGE SCALE GENOMIC DNA]</scope>
</reference>
<feature type="domain" description="BTB" evidence="1">
    <location>
        <begin position="32"/>
        <end position="96"/>
    </location>
</feature>
<dbReference type="EMBL" id="UYRU01050517">
    <property type="protein sequence ID" value="VDN11028.1"/>
    <property type="molecule type" value="Genomic_DNA"/>
</dbReference>
<dbReference type="Proteomes" id="UP000281553">
    <property type="component" value="Unassembled WGS sequence"/>
</dbReference>
<evidence type="ECO:0000313" key="3">
    <source>
        <dbReference type="Proteomes" id="UP000281553"/>
    </source>
</evidence>
<evidence type="ECO:0000313" key="2">
    <source>
        <dbReference type="EMBL" id="VDN11028.1"/>
    </source>
</evidence>
<name>A0A3P7LM70_DIBLA</name>
<dbReference type="InterPro" id="IPR011333">
    <property type="entry name" value="SKP1/BTB/POZ_sf"/>
</dbReference>
<dbReference type="AlphaFoldDB" id="A0A3P7LM70"/>
<dbReference type="OrthoDB" id="6418787at2759"/>
<gene>
    <name evidence="2" type="ORF">DILT_LOCUS6859</name>
</gene>
<dbReference type="PROSITE" id="PS50097">
    <property type="entry name" value="BTB"/>
    <property type="match status" value="1"/>
</dbReference>
<dbReference type="SUPFAM" id="SSF54695">
    <property type="entry name" value="POZ domain"/>
    <property type="match status" value="1"/>
</dbReference>
<keyword evidence="3" id="KW-1185">Reference proteome</keyword>
<accession>A0A3P7LM70</accession>
<organism evidence="2 3">
    <name type="scientific">Dibothriocephalus latus</name>
    <name type="common">Fish tapeworm</name>
    <name type="synonym">Diphyllobothrium latum</name>
    <dbReference type="NCBI Taxonomy" id="60516"/>
    <lineage>
        <taxon>Eukaryota</taxon>
        <taxon>Metazoa</taxon>
        <taxon>Spiralia</taxon>
        <taxon>Lophotrochozoa</taxon>
        <taxon>Platyhelminthes</taxon>
        <taxon>Cestoda</taxon>
        <taxon>Eucestoda</taxon>
        <taxon>Diphyllobothriidea</taxon>
        <taxon>Diphyllobothriidae</taxon>
        <taxon>Dibothriocephalus</taxon>
    </lineage>
</organism>
<dbReference type="InterPro" id="IPR000210">
    <property type="entry name" value="BTB/POZ_dom"/>
</dbReference>
<protein>
    <recommendedName>
        <fullName evidence="1">BTB domain-containing protein</fullName>
    </recommendedName>
</protein>
<proteinExistence type="predicted"/>
<dbReference type="Pfam" id="PF00651">
    <property type="entry name" value="BTB"/>
    <property type="match status" value="1"/>
</dbReference>
<sequence length="136" mass="15870">MFCTYRETFFDEILMKDACTEFSQLQREIVLVDLTLKTHNDLLVKVHRVVFAARLPKLQDCICSSTDSTLDWSRFSQSSVKALTEYVYTGRLEVSTRTVQPIYLLAASVELEHVRRWCEQFMVQRGFDGAQDVLYE</sequence>